<keyword evidence="6" id="KW-1015">Disulfide bond</keyword>
<accession>A0A2C9UPI9</accession>
<dbReference type="Pfam" id="PF05498">
    <property type="entry name" value="RALF"/>
    <property type="match status" value="1"/>
</dbReference>
<evidence type="ECO:0000256" key="3">
    <source>
        <dbReference type="ARBA" id="ARBA00022525"/>
    </source>
</evidence>
<keyword evidence="3" id="KW-0964">Secreted</keyword>
<reference evidence="9" key="1">
    <citation type="submission" date="2016-02" db="EMBL/GenBank/DDBJ databases">
        <title>WGS assembly of Manihot esculenta.</title>
        <authorList>
            <person name="Bredeson J.V."/>
            <person name="Prochnik S.E."/>
            <person name="Lyons J.B."/>
            <person name="Schmutz J."/>
            <person name="Grimwood J."/>
            <person name="Vrebalov J."/>
            <person name="Bart R.S."/>
            <person name="Amuge T."/>
            <person name="Ferguson M.E."/>
            <person name="Green R."/>
            <person name="Putnam N."/>
            <person name="Stites J."/>
            <person name="Rounsley S."/>
            <person name="Rokhsar D.S."/>
        </authorList>
    </citation>
    <scope>NUCLEOTIDE SEQUENCE [LARGE SCALE GENOMIC DNA]</scope>
    <source>
        <tissue evidence="9">Leaf</tissue>
    </source>
</reference>
<evidence type="ECO:0000256" key="5">
    <source>
        <dbReference type="ARBA" id="ARBA00022729"/>
    </source>
</evidence>
<evidence type="ECO:0000256" key="6">
    <source>
        <dbReference type="ARBA" id="ARBA00023157"/>
    </source>
</evidence>
<keyword evidence="5 8" id="KW-0732">Signal</keyword>
<evidence type="ECO:0000256" key="8">
    <source>
        <dbReference type="SAM" id="SignalP"/>
    </source>
</evidence>
<dbReference type="GO" id="GO:0040008">
    <property type="term" value="P:regulation of growth"/>
    <property type="evidence" value="ECO:0007669"/>
    <property type="project" value="UniProtKB-ARBA"/>
</dbReference>
<sequence>MNTISKKLTFICLIILVWMLLAREANAKLISNDAMRRNIIPGCSPKYPRQCHKQQVNPYQRGCPGNFRCRSSNSKTHKVNSNTYQEEHELTDQYEHELEQQNHEDM</sequence>
<dbReference type="PANTHER" id="PTHR34270">
    <property type="entry name" value="PROTEIN RALF-LIKE 15-RELATED"/>
    <property type="match status" value="1"/>
</dbReference>
<protein>
    <submittedName>
        <fullName evidence="9">Uncharacterized protein</fullName>
    </submittedName>
</protein>
<evidence type="ECO:0000256" key="2">
    <source>
        <dbReference type="ARBA" id="ARBA00009178"/>
    </source>
</evidence>
<comment type="subcellular location">
    <subcellularLocation>
        <location evidence="1">Secreted</location>
    </subcellularLocation>
</comment>
<dbReference type="EMBL" id="CM004399">
    <property type="protein sequence ID" value="OAY33001.1"/>
    <property type="molecule type" value="Genomic_DNA"/>
</dbReference>
<organism evidence="9">
    <name type="scientific">Manihot esculenta</name>
    <name type="common">Cassava</name>
    <name type="synonym">Jatropha manihot</name>
    <dbReference type="NCBI Taxonomy" id="3983"/>
    <lineage>
        <taxon>Eukaryota</taxon>
        <taxon>Viridiplantae</taxon>
        <taxon>Streptophyta</taxon>
        <taxon>Embryophyta</taxon>
        <taxon>Tracheophyta</taxon>
        <taxon>Spermatophyta</taxon>
        <taxon>Magnoliopsida</taxon>
        <taxon>eudicotyledons</taxon>
        <taxon>Gunneridae</taxon>
        <taxon>Pentapetalae</taxon>
        <taxon>rosids</taxon>
        <taxon>fabids</taxon>
        <taxon>Malpighiales</taxon>
        <taxon>Euphorbiaceae</taxon>
        <taxon>Crotonoideae</taxon>
        <taxon>Manihoteae</taxon>
        <taxon>Manihot</taxon>
    </lineage>
</organism>
<keyword evidence="4" id="KW-0372">Hormone</keyword>
<dbReference type="InterPro" id="IPR008801">
    <property type="entry name" value="RALF"/>
</dbReference>
<feature type="chain" id="PRO_5013401895" evidence="8">
    <location>
        <begin position="28"/>
        <end position="106"/>
    </location>
</feature>
<gene>
    <name evidence="9" type="ORF">MANES_13G061800</name>
</gene>
<dbReference type="AlphaFoldDB" id="A0A2C9UPI9"/>
<dbReference type="GO" id="GO:0005179">
    <property type="term" value="F:hormone activity"/>
    <property type="evidence" value="ECO:0007669"/>
    <property type="project" value="UniProtKB-KW"/>
</dbReference>
<proteinExistence type="inferred from homology"/>
<evidence type="ECO:0000256" key="4">
    <source>
        <dbReference type="ARBA" id="ARBA00022702"/>
    </source>
</evidence>
<evidence type="ECO:0000313" key="9">
    <source>
        <dbReference type="EMBL" id="OAY33001.1"/>
    </source>
</evidence>
<feature type="signal peptide" evidence="8">
    <location>
        <begin position="1"/>
        <end position="27"/>
    </location>
</feature>
<dbReference type="GO" id="GO:0005576">
    <property type="term" value="C:extracellular region"/>
    <property type="evidence" value="ECO:0007669"/>
    <property type="project" value="UniProtKB-SubCell"/>
</dbReference>
<comment type="function">
    <text evidence="7">Cell signaling peptide that may regulate plant stress, growth, and development. Mediates a rapid alkalinization of extracellular space by mediating a transient increase in the cytoplasmic Ca(2+) concentration leading to a calcium-dependent signaling events through a cell surface receptor and a concomitant activation of some intracellular mitogen-activated protein kinases.</text>
</comment>
<name>A0A2C9UPI9_MANES</name>
<comment type="similarity">
    <text evidence="2">Belongs to the plant rapid alkalinization factor (RALF) family.</text>
</comment>
<evidence type="ECO:0000256" key="1">
    <source>
        <dbReference type="ARBA" id="ARBA00004613"/>
    </source>
</evidence>
<dbReference type="PANTHER" id="PTHR34270:SF3">
    <property type="entry name" value="PROTEIN RALF-LIKE 16-RELATED"/>
    <property type="match status" value="1"/>
</dbReference>
<evidence type="ECO:0000256" key="7">
    <source>
        <dbReference type="ARBA" id="ARBA00037228"/>
    </source>
</evidence>